<dbReference type="EMBL" id="MN739335">
    <property type="protein sequence ID" value="QHS99169.1"/>
    <property type="molecule type" value="Genomic_DNA"/>
</dbReference>
<dbReference type="InterPro" id="IPR036873">
    <property type="entry name" value="Rhodanese-like_dom_sf"/>
</dbReference>
<name>A0A6C0C5W1_9ZZZZ</name>
<dbReference type="Pfam" id="PF00581">
    <property type="entry name" value="Rhodanese"/>
    <property type="match status" value="1"/>
</dbReference>
<dbReference type="SUPFAM" id="SSF52821">
    <property type="entry name" value="Rhodanese/Cell cycle control phosphatase"/>
    <property type="match status" value="1"/>
</dbReference>
<accession>A0A6C0C5W1</accession>
<dbReference type="Gene3D" id="3.40.250.10">
    <property type="entry name" value="Rhodanese-like domain"/>
    <property type="match status" value="1"/>
</dbReference>
<dbReference type="AlphaFoldDB" id="A0A6C0C5W1"/>
<sequence>MGNKLTIKKIGFEDIQYVLKHKKNQYALINTLDITDQTCLIPGTVSVKDEEFMINKHLNKNISIVIYGKNANDVSIFKKYEQLLTLGFTSVYVYTGGLFEWLLLQDIYGNDEFPTTSYELDILKYRTEPVLQSSLSLENID</sequence>
<dbReference type="PROSITE" id="PS50206">
    <property type="entry name" value="RHODANESE_3"/>
    <property type="match status" value="1"/>
</dbReference>
<organism evidence="2">
    <name type="scientific">viral metagenome</name>
    <dbReference type="NCBI Taxonomy" id="1070528"/>
    <lineage>
        <taxon>unclassified sequences</taxon>
        <taxon>metagenomes</taxon>
        <taxon>organismal metagenomes</taxon>
    </lineage>
</organism>
<protein>
    <recommendedName>
        <fullName evidence="1">Rhodanese domain-containing protein</fullName>
    </recommendedName>
</protein>
<reference evidence="2" key="1">
    <citation type="journal article" date="2020" name="Nature">
        <title>Giant virus diversity and host interactions through global metagenomics.</title>
        <authorList>
            <person name="Schulz F."/>
            <person name="Roux S."/>
            <person name="Paez-Espino D."/>
            <person name="Jungbluth S."/>
            <person name="Walsh D.A."/>
            <person name="Denef V.J."/>
            <person name="McMahon K.D."/>
            <person name="Konstantinidis K.T."/>
            <person name="Eloe-Fadrosh E.A."/>
            <person name="Kyrpides N.C."/>
            <person name="Woyke T."/>
        </authorList>
    </citation>
    <scope>NUCLEOTIDE SEQUENCE</scope>
    <source>
        <strain evidence="2">GVMAG-M-3300020185-33</strain>
    </source>
</reference>
<evidence type="ECO:0000259" key="1">
    <source>
        <dbReference type="PROSITE" id="PS50206"/>
    </source>
</evidence>
<feature type="domain" description="Rhodanese" evidence="1">
    <location>
        <begin position="80"/>
        <end position="106"/>
    </location>
</feature>
<evidence type="ECO:0000313" key="2">
    <source>
        <dbReference type="EMBL" id="QHS99169.1"/>
    </source>
</evidence>
<proteinExistence type="predicted"/>
<dbReference type="InterPro" id="IPR001763">
    <property type="entry name" value="Rhodanese-like_dom"/>
</dbReference>